<reference evidence="3" key="1">
    <citation type="journal article" date="2019" name="Int. J. Syst. Evol. Microbiol.">
        <title>The Global Catalogue of Microorganisms (GCM) 10K type strain sequencing project: providing services to taxonomists for standard genome sequencing and annotation.</title>
        <authorList>
            <consortium name="The Broad Institute Genomics Platform"/>
            <consortium name="The Broad Institute Genome Sequencing Center for Infectious Disease"/>
            <person name="Wu L."/>
            <person name="Ma J."/>
        </authorList>
    </citation>
    <scope>NUCLEOTIDE SEQUENCE [LARGE SCALE GENOMIC DNA]</scope>
    <source>
        <strain evidence="3">JCM 16601</strain>
    </source>
</reference>
<evidence type="ECO:0000256" key="1">
    <source>
        <dbReference type="SAM" id="SignalP"/>
    </source>
</evidence>
<keyword evidence="3" id="KW-1185">Reference proteome</keyword>
<evidence type="ECO:0008006" key="4">
    <source>
        <dbReference type="Google" id="ProtNLM"/>
    </source>
</evidence>
<keyword evidence="1" id="KW-0732">Signal</keyword>
<name>A0ABP7Q496_9SPHI</name>
<proteinExistence type="predicted"/>
<feature type="chain" id="PRO_5046101987" description="DUF2860 domain-containing protein" evidence="1">
    <location>
        <begin position="23"/>
        <end position="299"/>
    </location>
</feature>
<dbReference type="EMBL" id="BAAAZC010000019">
    <property type="protein sequence ID" value="GAA3974864.1"/>
    <property type="molecule type" value="Genomic_DNA"/>
</dbReference>
<evidence type="ECO:0000313" key="2">
    <source>
        <dbReference type="EMBL" id="GAA3974864.1"/>
    </source>
</evidence>
<sequence>MQIMRKLIITAALLLVAAGSFAMRCDTDTVRRGPLFDKFQLRQSFQDATAKESPAQLMLTIPSSGGSSWLVDAGVAARVVPLSGVNSVSNLVGEFHRNTLISNPQYNWQLGFNYAYLHTKPDGQFALSWTANAKYVRDVIDTAHSVATTLSIGFYRTGKDYLNFGRPRSFDNQKMTYQIDPSVQVQYQQYFGNDLHTGGIVRPLVSLAASLAWNSARTKGLAASKKFELAASYTNRYAAANNTGNGERYTKLLSTGINYYFINSASSTVSVGASYNLGSDPLNGLKDQNFLQFAFQVQI</sequence>
<feature type="signal peptide" evidence="1">
    <location>
        <begin position="1"/>
        <end position="22"/>
    </location>
</feature>
<gene>
    <name evidence="2" type="ORF">GCM10022210_26580</name>
</gene>
<evidence type="ECO:0000313" key="3">
    <source>
        <dbReference type="Proteomes" id="UP001500742"/>
    </source>
</evidence>
<protein>
    <recommendedName>
        <fullName evidence="4">DUF2860 domain-containing protein</fullName>
    </recommendedName>
</protein>
<accession>A0ABP7Q496</accession>
<organism evidence="2 3">
    <name type="scientific">Mucilaginibacter dorajii</name>
    <dbReference type="NCBI Taxonomy" id="692994"/>
    <lineage>
        <taxon>Bacteria</taxon>
        <taxon>Pseudomonadati</taxon>
        <taxon>Bacteroidota</taxon>
        <taxon>Sphingobacteriia</taxon>
        <taxon>Sphingobacteriales</taxon>
        <taxon>Sphingobacteriaceae</taxon>
        <taxon>Mucilaginibacter</taxon>
    </lineage>
</organism>
<dbReference type="Proteomes" id="UP001500742">
    <property type="component" value="Unassembled WGS sequence"/>
</dbReference>
<comment type="caution">
    <text evidence="2">The sequence shown here is derived from an EMBL/GenBank/DDBJ whole genome shotgun (WGS) entry which is preliminary data.</text>
</comment>